<keyword evidence="5" id="KW-0030">Aminoacyl-tRNA synthetase</keyword>
<dbReference type="EMBL" id="BSUN01000001">
    <property type="protein sequence ID" value="GMA36981.1"/>
    <property type="molecule type" value="Genomic_DNA"/>
</dbReference>
<dbReference type="PANTHER" id="PTHR42780:SF1">
    <property type="entry name" value="ISOLEUCINE--TRNA LIGASE, CYTOPLASMIC"/>
    <property type="match status" value="1"/>
</dbReference>
<dbReference type="Gene3D" id="3.40.50.620">
    <property type="entry name" value="HUPs"/>
    <property type="match status" value="1"/>
</dbReference>
<keyword evidence="2" id="KW-0547">Nucleotide-binding</keyword>
<evidence type="ECO:0000256" key="6">
    <source>
        <dbReference type="SAM" id="MobiDB-lite"/>
    </source>
</evidence>
<dbReference type="InterPro" id="IPR014729">
    <property type="entry name" value="Rossmann-like_a/b/a_fold"/>
</dbReference>
<gene>
    <name evidence="8" type="ORF">GCM10025876_31850</name>
</gene>
<accession>A0ABQ6IHV9</accession>
<reference evidence="9" key="1">
    <citation type="journal article" date="2019" name="Int. J. Syst. Evol. Microbiol.">
        <title>The Global Catalogue of Microorganisms (GCM) 10K type strain sequencing project: providing services to taxonomists for standard genome sequencing and annotation.</title>
        <authorList>
            <consortium name="The Broad Institute Genomics Platform"/>
            <consortium name="The Broad Institute Genome Sequencing Center for Infectious Disease"/>
            <person name="Wu L."/>
            <person name="Ma J."/>
        </authorList>
    </citation>
    <scope>NUCLEOTIDE SEQUENCE [LARGE SCALE GENOMIC DNA]</scope>
    <source>
        <strain evidence="9">NBRC 112299</strain>
    </source>
</reference>
<feature type="domain" description="Aminoacyl-tRNA synthetase class Ia" evidence="7">
    <location>
        <begin position="2"/>
        <end position="118"/>
    </location>
</feature>
<evidence type="ECO:0000313" key="9">
    <source>
        <dbReference type="Proteomes" id="UP001157125"/>
    </source>
</evidence>
<keyword evidence="9" id="KW-1185">Reference proteome</keyword>
<comment type="caution">
    <text evidence="8">The sequence shown here is derived from an EMBL/GenBank/DDBJ whole genome shotgun (WGS) entry which is preliminary data.</text>
</comment>
<dbReference type="SUPFAM" id="SSF52374">
    <property type="entry name" value="Nucleotidylyl transferase"/>
    <property type="match status" value="1"/>
</dbReference>
<dbReference type="InterPro" id="IPR002300">
    <property type="entry name" value="aa-tRNA-synth_Ia"/>
</dbReference>
<keyword evidence="4" id="KW-0648">Protein biosynthesis</keyword>
<evidence type="ECO:0000256" key="2">
    <source>
        <dbReference type="ARBA" id="ARBA00022741"/>
    </source>
</evidence>
<evidence type="ECO:0000256" key="1">
    <source>
        <dbReference type="ARBA" id="ARBA00022598"/>
    </source>
</evidence>
<organism evidence="8 9">
    <name type="scientific">Demequina litorisediminis</name>
    <dbReference type="NCBI Taxonomy" id="1849022"/>
    <lineage>
        <taxon>Bacteria</taxon>
        <taxon>Bacillati</taxon>
        <taxon>Actinomycetota</taxon>
        <taxon>Actinomycetes</taxon>
        <taxon>Micrococcales</taxon>
        <taxon>Demequinaceae</taxon>
        <taxon>Demequina</taxon>
    </lineage>
</organism>
<dbReference type="Pfam" id="PF00133">
    <property type="entry name" value="tRNA-synt_1"/>
    <property type="match status" value="1"/>
</dbReference>
<dbReference type="PANTHER" id="PTHR42780">
    <property type="entry name" value="SOLEUCYL-TRNA SYNTHETASE"/>
    <property type="match status" value="1"/>
</dbReference>
<evidence type="ECO:0000256" key="4">
    <source>
        <dbReference type="ARBA" id="ARBA00022917"/>
    </source>
</evidence>
<name>A0ABQ6IHV9_9MICO</name>
<proteinExistence type="predicted"/>
<keyword evidence="3" id="KW-0067">ATP-binding</keyword>
<dbReference type="Proteomes" id="UP001157125">
    <property type="component" value="Unassembled WGS sequence"/>
</dbReference>
<dbReference type="InterPro" id="IPR023586">
    <property type="entry name" value="Ile-tRNA-ligase_type2"/>
</dbReference>
<evidence type="ECO:0000313" key="8">
    <source>
        <dbReference type="EMBL" id="GMA36981.1"/>
    </source>
</evidence>
<feature type="region of interest" description="Disordered" evidence="6">
    <location>
        <begin position="178"/>
        <end position="209"/>
    </location>
</feature>
<evidence type="ECO:0000259" key="7">
    <source>
        <dbReference type="Pfam" id="PF00133"/>
    </source>
</evidence>
<evidence type="ECO:0000256" key="3">
    <source>
        <dbReference type="ARBA" id="ARBA00022840"/>
    </source>
</evidence>
<keyword evidence="1" id="KW-0436">Ligase</keyword>
<evidence type="ECO:0000256" key="5">
    <source>
        <dbReference type="ARBA" id="ARBA00023146"/>
    </source>
</evidence>
<protein>
    <recommendedName>
        <fullName evidence="7">Aminoacyl-tRNA synthetase class Ia domain-containing protein</fullName>
    </recommendedName>
</protein>
<sequence length="214" mass="24820">MRRISDVFDVWFDSGSMPFAQVHYPFENQDWFDTHNPADFIVEYIGQTRGWFYVMHVLATALFDRPAFSTCISHGIVLGSDGRKMSKSLRNYPDVNEVFHRDGSDAMRWFLMSSPILRGGNLIVTEEGIREGVREVMLPLWSLVLLLHAVRRCRQRRHRLHGQAPCGRCRGWASGDGSLRAGQDGRGSPRRWRRSWRRTTSRVPPTRSRSLWIC</sequence>
<feature type="compositionally biased region" description="Basic residues" evidence="6">
    <location>
        <begin position="188"/>
        <end position="200"/>
    </location>
</feature>